<dbReference type="GO" id="GO:0015628">
    <property type="term" value="P:protein secretion by the type II secretion system"/>
    <property type="evidence" value="ECO:0007669"/>
    <property type="project" value="InterPro"/>
</dbReference>
<keyword evidence="9 10" id="KW-0472">Membrane</keyword>
<dbReference type="GO" id="GO:0015627">
    <property type="term" value="C:type II protein secretion system complex"/>
    <property type="evidence" value="ECO:0007669"/>
    <property type="project" value="InterPro"/>
</dbReference>
<keyword evidence="4" id="KW-1003">Cell membrane</keyword>
<protein>
    <recommendedName>
        <fullName evidence="3">Type II secretion system core protein G</fullName>
    </recommendedName>
</protein>
<dbReference type="AlphaFoldDB" id="A0A9E5JS99"/>
<keyword evidence="13" id="KW-1185">Reference proteome</keyword>
<evidence type="ECO:0000313" key="12">
    <source>
        <dbReference type="EMBL" id="NHO63940.1"/>
    </source>
</evidence>
<dbReference type="InterPro" id="IPR010054">
    <property type="entry name" value="Type2_sec_GspG"/>
</dbReference>
<comment type="caution">
    <text evidence="12">The sequence shown here is derived from an EMBL/GenBank/DDBJ whole genome shotgun (WGS) entry which is preliminary data.</text>
</comment>
<evidence type="ECO:0000256" key="5">
    <source>
        <dbReference type="ARBA" id="ARBA00022481"/>
    </source>
</evidence>
<dbReference type="InterPro" id="IPR000983">
    <property type="entry name" value="Bac_GSPG_pilin"/>
</dbReference>
<dbReference type="NCBIfam" id="TIGR02532">
    <property type="entry name" value="IV_pilin_GFxxxE"/>
    <property type="match status" value="1"/>
</dbReference>
<dbReference type="PRINTS" id="PR00813">
    <property type="entry name" value="BCTERIALGSPG"/>
</dbReference>
<dbReference type="Pfam" id="PF07963">
    <property type="entry name" value="N_methyl"/>
    <property type="match status" value="1"/>
</dbReference>
<evidence type="ECO:0000256" key="6">
    <source>
        <dbReference type="ARBA" id="ARBA00022519"/>
    </source>
</evidence>
<dbReference type="NCBIfam" id="TIGR01710">
    <property type="entry name" value="typeII_sec_gspG"/>
    <property type="match status" value="1"/>
</dbReference>
<gene>
    <name evidence="12" type="primary">gspG</name>
    <name evidence="12" type="ORF">G8770_00055</name>
</gene>
<dbReference type="GO" id="GO:0005886">
    <property type="term" value="C:plasma membrane"/>
    <property type="evidence" value="ECO:0007669"/>
    <property type="project" value="UniProtKB-SubCell"/>
</dbReference>
<dbReference type="PROSITE" id="PS00409">
    <property type="entry name" value="PROKAR_NTER_METHYL"/>
    <property type="match status" value="1"/>
</dbReference>
<dbReference type="SUPFAM" id="SSF54523">
    <property type="entry name" value="Pili subunits"/>
    <property type="match status" value="1"/>
</dbReference>
<dbReference type="InterPro" id="IPR013545">
    <property type="entry name" value="T2SS_protein-GspG_C"/>
</dbReference>
<keyword evidence="8 10" id="KW-1133">Transmembrane helix</keyword>
<evidence type="ECO:0000259" key="11">
    <source>
        <dbReference type="Pfam" id="PF08334"/>
    </source>
</evidence>
<comment type="subcellular location">
    <subcellularLocation>
        <location evidence="1">Cell inner membrane</location>
        <topology evidence="1">Single-pass membrane protein</topology>
    </subcellularLocation>
</comment>
<comment type="similarity">
    <text evidence="2">Belongs to the GSP G family.</text>
</comment>
<dbReference type="Pfam" id="PF08334">
    <property type="entry name" value="T2SSG"/>
    <property type="match status" value="1"/>
</dbReference>
<dbReference type="PANTHER" id="PTHR30093">
    <property type="entry name" value="GENERAL SECRETION PATHWAY PROTEIN G"/>
    <property type="match status" value="1"/>
</dbReference>
<organism evidence="12 13">
    <name type="scientific">Pseudomaricurvus hydrocarbonicus</name>
    <dbReference type="NCBI Taxonomy" id="1470433"/>
    <lineage>
        <taxon>Bacteria</taxon>
        <taxon>Pseudomonadati</taxon>
        <taxon>Pseudomonadota</taxon>
        <taxon>Gammaproteobacteria</taxon>
        <taxon>Cellvibrionales</taxon>
        <taxon>Cellvibrionaceae</taxon>
        <taxon>Pseudomaricurvus</taxon>
    </lineage>
</organism>
<evidence type="ECO:0000256" key="8">
    <source>
        <dbReference type="ARBA" id="ARBA00022989"/>
    </source>
</evidence>
<evidence type="ECO:0000256" key="2">
    <source>
        <dbReference type="ARBA" id="ARBA00009984"/>
    </source>
</evidence>
<dbReference type="InterPro" id="IPR045584">
    <property type="entry name" value="Pilin-like"/>
</dbReference>
<keyword evidence="7 10" id="KW-0812">Transmembrane</keyword>
<dbReference type="PANTHER" id="PTHR30093:SF44">
    <property type="entry name" value="TYPE II SECRETION SYSTEM CORE PROTEIN G"/>
    <property type="match status" value="1"/>
</dbReference>
<name>A0A9E5JS99_9GAMM</name>
<sequence>MRQKGFTLIEIMVVVVILGILAALVVPNIIGRPGEARMTAARSDINSIGNALDLYKLDNHTYPSTDQGLEALVTKPSGFPEPANWNPQGYLKSLPKDPWGNDYLYVSPGNKSAYDLYSLGADNREGGEDENADIYN</sequence>
<reference evidence="12" key="1">
    <citation type="submission" date="2020-03" db="EMBL/GenBank/DDBJ databases">
        <authorList>
            <person name="Guo F."/>
        </authorList>
    </citation>
    <scope>NUCLEOTIDE SEQUENCE</scope>
    <source>
        <strain evidence="12">JCM 30134</strain>
    </source>
</reference>
<evidence type="ECO:0000256" key="10">
    <source>
        <dbReference type="SAM" id="Phobius"/>
    </source>
</evidence>
<proteinExistence type="inferred from homology"/>
<evidence type="ECO:0000313" key="13">
    <source>
        <dbReference type="Proteomes" id="UP000787472"/>
    </source>
</evidence>
<accession>A0A9E5JS99</accession>
<evidence type="ECO:0000256" key="3">
    <source>
        <dbReference type="ARBA" id="ARBA00020042"/>
    </source>
</evidence>
<evidence type="ECO:0000256" key="9">
    <source>
        <dbReference type="ARBA" id="ARBA00023136"/>
    </source>
</evidence>
<feature type="transmembrane region" description="Helical" evidence="10">
    <location>
        <begin position="6"/>
        <end position="30"/>
    </location>
</feature>
<dbReference type="Proteomes" id="UP000787472">
    <property type="component" value="Unassembled WGS sequence"/>
</dbReference>
<dbReference type="InterPro" id="IPR012902">
    <property type="entry name" value="N_methyl_site"/>
</dbReference>
<feature type="domain" description="Type II secretion system protein GspG C-terminal" evidence="11">
    <location>
        <begin position="28"/>
        <end position="136"/>
    </location>
</feature>
<dbReference type="EMBL" id="JAAONZ010000001">
    <property type="protein sequence ID" value="NHO63940.1"/>
    <property type="molecule type" value="Genomic_DNA"/>
</dbReference>
<evidence type="ECO:0000256" key="1">
    <source>
        <dbReference type="ARBA" id="ARBA00004377"/>
    </source>
</evidence>
<keyword evidence="5" id="KW-0488">Methylation</keyword>
<evidence type="ECO:0000256" key="7">
    <source>
        <dbReference type="ARBA" id="ARBA00022692"/>
    </source>
</evidence>
<evidence type="ECO:0000256" key="4">
    <source>
        <dbReference type="ARBA" id="ARBA00022475"/>
    </source>
</evidence>
<dbReference type="Gene3D" id="3.30.700.10">
    <property type="entry name" value="Glycoprotein, Type 4 Pilin"/>
    <property type="match status" value="1"/>
</dbReference>
<keyword evidence="6" id="KW-0997">Cell inner membrane</keyword>